<keyword evidence="2 5" id="KW-0489">Methyltransferase</keyword>
<comment type="similarity">
    <text evidence="1">Belongs to the class IV-like SAM-binding methyltransferase superfamily. RNA methyltransferase TrmH family.</text>
</comment>
<dbReference type="CDD" id="cd18093">
    <property type="entry name" value="SpoU-like_TrmJ"/>
    <property type="match status" value="1"/>
</dbReference>
<evidence type="ECO:0000256" key="4">
    <source>
        <dbReference type="ARBA" id="ARBA00022691"/>
    </source>
</evidence>
<reference evidence="8 10" key="3">
    <citation type="submission" date="2019-07" db="EMBL/GenBank/DDBJ databases">
        <title>Active sludge and wastewater microbial communities from Klosterneuburg, Austria.</title>
        <authorList>
            <person name="Wagner M."/>
        </authorList>
    </citation>
    <scope>NUCLEOTIDE SEQUENCE [LARGE SCALE GENOMIC DNA]</scope>
    <source>
        <strain evidence="8 10">Nm2</strain>
    </source>
</reference>
<accession>A0A0F7KF93</accession>
<comment type="subcellular location">
    <subcellularLocation>
        <location evidence="5">Cytoplasm</location>
    </subcellularLocation>
</comment>
<keyword evidence="4 5" id="KW-0949">S-adenosyl-L-methionine</keyword>
<dbReference type="Gene3D" id="1.10.8.590">
    <property type="match status" value="1"/>
</dbReference>
<keyword evidence="3 7" id="KW-0808">Transferase</keyword>
<dbReference type="GO" id="GO:0003723">
    <property type="term" value="F:RNA binding"/>
    <property type="evidence" value="ECO:0007669"/>
    <property type="project" value="InterPro"/>
</dbReference>
<dbReference type="PANTHER" id="PTHR42786:SF2">
    <property type="entry name" value="TRNA (CYTIDINE_URIDINE-2'-O-)-METHYLTRANSFERASE TRMJ"/>
    <property type="match status" value="1"/>
</dbReference>
<keyword evidence="5" id="KW-0819">tRNA processing</keyword>
<evidence type="ECO:0000256" key="3">
    <source>
        <dbReference type="ARBA" id="ARBA00022679"/>
    </source>
</evidence>
<comment type="catalytic activity">
    <reaction evidence="5">
        <text>cytidine(32) in tRNA + S-adenosyl-L-methionine = 2'-O-methylcytidine(32) in tRNA + S-adenosyl-L-homocysteine + H(+)</text>
        <dbReference type="Rhea" id="RHEA:42932"/>
        <dbReference type="Rhea" id="RHEA-COMP:10288"/>
        <dbReference type="Rhea" id="RHEA-COMP:10289"/>
        <dbReference type="ChEBI" id="CHEBI:15378"/>
        <dbReference type="ChEBI" id="CHEBI:57856"/>
        <dbReference type="ChEBI" id="CHEBI:59789"/>
        <dbReference type="ChEBI" id="CHEBI:74495"/>
        <dbReference type="ChEBI" id="CHEBI:82748"/>
        <dbReference type="EC" id="2.1.1.200"/>
    </reaction>
</comment>
<dbReference type="EMBL" id="VNHT01000053">
    <property type="protein sequence ID" value="TYP81131.1"/>
    <property type="molecule type" value="Genomic_DNA"/>
</dbReference>
<dbReference type="GO" id="GO:0002128">
    <property type="term" value="P:tRNA nucleoside ribose methylation"/>
    <property type="evidence" value="ECO:0007669"/>
    <property type="project" value="TreeGrafter"/>
</dbReference>
<protein>
    <recommendedName>
        <fullName evidence="5">tRNA (cytidine/uridine-2'-O-)-methyltransferase TrmJ</fullName>
        <ecNumber evidence="5">2.1.1.200</ecNumber>
    </recommendedName>
    <alternativeName>
        <fullName evidence="5">tRNA (cytidine(32)/uridine(32)-2'-O)-methyltransferase</fullName>
    </alternativeName>
    <alternativeName>
        <fullName evidence="5">tRNA Cm32/Um32 methyltransferase</fullName>
    </alternativeName>
</protein>
<reference evidence="7 9" key="2">
    <citation type="journal article" date="2016" name="Genome Announc.">
        <title>Genome Sequence of Nitrosomonas communis Strain Nm2, a Mesophilic Ammonia-Oxidizing Bacterium Isolated from Mediterranean Soil.</title>
        <authorList>
            <person name="Kozlowski J.A."/>
            <person name="Kits K.D."/>
            <person name="Stein L.Y."/>
        </authorList>
    </citation>
    <scope>NUCLEOTIDE SEQUENCE [LARGE SCALE GENOMIC DNA]</scope>
    <source>
        <strain evidence="7 9">Nm2</strain>
    </source>
</reference>
<dbReference type="Gene3D" id="3.40.1280.10">
    <property type="match status" value="1"/>
</dbReference>
<sequence>MNRCCPLANVHIVLSHTTHPGNIGATARAMKTMGLSTLCLVNPKSFPNNEANVRASNARDILEQASVVSSLEEALHDTVLSIAMTARTRDLSNRILDARQAAKVLLEHASNAPVALIFGRESSGLTTAEISKCQLTVHIPTNPDYSSLNLAAAVQIMAYELRMALTETTLIAPQQPAYQLANFYEVELFYHHLEQAMIDSGFLDPRQPKRLMQRLRRMFARTQLEKEEVNILRGILSALEKHRST</sequence>
<evidence type="ECO:0000256" key="5">
    <source>
        <dbReference type="RuleBase" id="RU362024"/>
    </source>
</evidence>
<proteinExistence type="inferred from homology"/>
<comment type="function">
    <text evidence="5">Catalyzes the formation of 2'O-methylated cytidine (Cm32) or 2'O-methylated uridine (Um32) at position 32 in tRNA.</text>
</comment>
<dbReference type="InterPro" id="IPR004384">
    <property type="entry name" value="RNA_MeTrfase_TrmJ/LasT"/>
</dbReference>
<dbReference type="InterPro" id="IPR029028">
    <property type="entry name" value="Alpha/beta_knot_MTases"/>
</dbReference>
<dbReference type="SUPFAM" id="SSF75217">
    <property type="entry name" value="alpha/beta knot"/>
    <property type="match status" value="1"/>
</dbReference>
<dbReference type="OrthoDB" id="9806346at2"/>
<dbReference type="FunFam" id="3.40.1280.10:FF:000006">
    <property type="entry name" value="Uncharacterized tRNA/rRNA methyltransferase HI_0380"/>
    <property type="match status" value="1"/>
</dbReference>
<dbReference type="RefSeq" id="WP_046849558.1">
    <property type="nucleotide sequence ID" value="NZ_CBDIPD010000021.1"/>
</dbReference>
<dbReference type="NCBIfam" id="TIGR00050">
    <property type="entry name" value="rRNA_methyl_1"/>
    <property type="match status" value="1"/>
</dbReference>
<dbReference type="PANTHER" id="PTHR42786">
    <property type="entry name" value="TRNA/RRNA METHYLTRANSFERASE"/>
    <property type="match status" value="1"/>
</dbReference>
<dbReference type="EMBL" id="CP011451">
    <property type="protein sequence ID" value="AKH37477.1"/>
    <property type="molecule type" value="Genomic_DNA"/>
</dbReference>
<keyword evidence="5" id="KW-0963">Cytoplasm</keyword>
<dbReference type="EC" id="2.1.1.200" evidence="5"/>
<evidence type="ECO:0000313" key="8">
    <source>
        <dbReference type="EMBL" id="TYP81131.1"/>
    </source>
</evidence>
<evidence type="ECO:0000313" key="10">
    <source>
        <dbReference type="Proteomes" id="UP000324176"/>
    </source>
</evidence>
<dbReference type="GO" id="GO:0005829">
    <property type="term" value="C:cytosol"/>
    <property type="evidence" value="ECO:0007669"/>
    <property type="project" value="TreeGrafter"/>
</dbReference>
<reference evidence="9" key="1">
    <citation type="submission" date="2015-05" db="EMBL/GenBank/DDBJ databases">
        <title>Draft genome of Nitrosomonas communis strain Nm2.</title>
        <authorList>
            <person name="Kozlowski J.A."/>
            <person name="Kits K.D."/>
            <person name="Stein L.Y."/>
        </authorList>
    </citation>
    <scope>NUCLEOTIDE SEQUENCE [LARGE SCALE GENOMIC DNA]</scope>
    <source>
        <strain evidence="9">Nm2</strain>
    </source>
</reference>
<gene>
    <name evidence="5" type="primary">trmJ</name>
    <name evidence="7" type="ORF">AAW31_06070</name>
    <name evidence="8" type="ORF">BCL69_105314</name>
</gene>
<dbReference type="PATRIC" id="fig|44574.3.peg.1451"/>
<comment type="catalytic activity">
    <reaction evidence="5">
        <text>uridine(32) in tRNA + S-adenosyl-L-methionine = 2'-O-methyluridine(32) in tRNA + S-adenosyl-L-homocysteine + H(+)</text>
        <dbReference type="Rhea" id="RHEA:42936"/>
        <dbReference type="Rhea" id="RHEA-COMP:10107"/>
        <dbReference type="Rhea" id="RHEA-COMP:10290"/>
        <dbReference type="ChEBI" id="CHEBI:15378"/>
        <dbReference type="ChEBI" id="CHEBI:57856"/>
        <dbReference type="ChEBI" id="CHEBI:59789"/>
        <dbReference type="ChEBI" id="CHEBI:65315"/>
        <dbReference type="ChEBI" id="CHEBI:74478"/>
        <dbReference type="EC" id="2.1.1.200"/>
    </reaction>
</comment>
<keyword evidence="9" id="KW-1185">Reference proteome</keyword>
<organism evidence="7 9">
    <name type="scientific">Nitrosomonas communis</name>
    <dbReference type="NCBI Taxonomy" id="44574"/>
    <lineage>
        <taxon>Bacteria</taxon>
        <taxon>Pseudomonadati</taxon>
        <taxon>Pseudomonadota</taxon>
        <taxon>Betaproteobacteria</taxon>
        <taxon>Nitrosomonadales</taxon>
        <taxon>Nitrosomonadaceae</taxon>
        <taxon>Nitrosomonas</taxon>
    </lineage>
</organism>
<evidence type="ECO:0000259" key="6">
    <source>
        <dbReference type="Pfam" id="PF00588"/>
    </source>
</evidence>
<evidence type="ECO:0000256" key="1">
    <source>
        <dbReference type="ARBA" id="ARBA00007228"/>
    </source>
</evidence>
<name>A0A0F7KF93_9PROT</name>
<dbReference type="InterPro" id="IPR029026">
    <property type="entry name" value="tRNA_m1G_MTases_N"/>
</dbReference>
<comment type="subunit">
    <text evidence="5">Homodimer.</text>
</comment>
<evidence type="ECO:0000256" key="2">
    <source>
        <dbReference type="ARBA" id="ARBA00022603"/>
    </source>
</evidence>
<dbReference type="Proteomes" id="UP000324176">
    <property type="component" value="Unassembled WGS sequence"/>
</dbReference>
<evidence type="ECO:0000313" key="9">
    <source>
        <dbReference type="Proteomes" id="UP000034156"/>
    </source>
</evidence>
<feature type="domain" description="tRNA/rRNA methyltransferase SpoU type" evidence="6">
    <location>
        <begin position="10"/>
        <end position="159"/>
    </location>
</feature>
<evidence type="ECO:0000313" key="7">
    <source>
        <dbReference type="EMBL" id="AKH37477.1"/>
    </source>
</evidence>
<dbReference type="Pfam" id="PF00588">
    <property type="entry name" value="SpoU_methylase"/>
    <property type="match status" value="1"/>
</dbReference>
<dbReference type="PIRSF" id="PIRSF004808">
    <property type="entry name" value="LasT"/>
    <property type="match status" value="1"/>
</dbReference>
<dbReference type="GO" id="GO:0160206">
    <property type="term" value="F:tRNA (cytidine(32)/uridine(32)-2'-O)-methyltransferase activity"/>
    <property type="evidence" value="ECO:0007669"/>
    <property type="project" value="UniProtKB-EC"/>
</dbReference>
<dbReference type="InterPro" id="IPR001537">
    <property type="entry name" value="SpoU_MeTrfase"/>
</dbReference>
<dbReference type="AlphaFoldDB" id="A0A0F7KF93"/>
<dbReference type="Proteomes" id="UP000034156">
    <property type="component" value="Chromosome"/>
</dbReference>
<dbReference type="KEGG" id="nco:AAW31_06070"/>